<protein>
    <submittedName>
        <fullName evidence="1">Uncharacterized protein</fullName>
    </submittedName>
</protein>
<dbReference type="Proteomes" id="UP000476411">
    <property type="component" value="Chromosome"/>
</dbReference>
<gene>
    <name evidence="1" type="ORF">GWR21_09680</name>
</gene>
<dbReference type="RefSeq" id="WP_162331543.1">
    <property type="nucleotide sequence ID" value="NZ_CP048113.1"/>
</dbReference>
<organism evidence="1 2">
    <name type="scientific">Chitinophaga agri</name>
    <dbReference type="NCBI Taxonomy" id="2703787"/>
    <lineage>
        <taxon>Bacteria</taxon>
        <taxon>Pseudomonadati</taxon>
        <taxon>Bacteroidota</taxon>
        <taxon>Chitinophagia</taxon>
        <taxon>Chitinophagales</taxon>
        <taxon>Chitinophagaceae</taxon>
        <taxon>Chitinophaga</taxon>
    </lineage>
</organism>
<dbReference type="AlphaFoldDB" id="A0A6B9ZC00"/>
<dbReference type="KEGG" id="chih:GWR21_09680"/>
<sequence>MTYNQKILDIVDNVSFATLQQYLSLRGWKKMPTNNQSVAIFFSPNDDSKLDIMLPLSREFADYRQTVFSAIRKVALYENRDEWQVINDLIAPPADIVRYRVDDESTQIGLIPLKTGFELLESAKKSLLCSASDIIVPSLYHKRIAYKSALQFIDACFLGQSERGSYVASIVCPFIKPSDDERPVQLSLFSSEDALVESLTRKVTKRLMTSIETVKRNIEQGSLDNLIKADNESLISGNFLESIVELNELTQNANIEILASWAPTIPPPTNVPNLVSLTRDYIEPIKEIIERMRPNVIETQGDYVGKISQIRANPDISNRQDGEITFRFISDDEKAVSAKVILEGKNLHEAMLAFEEGKNIKITGNLKTQNRQRYIDNPAFKVID</sequence>
<dbReference type="EMBL" id="CP048113">
    <property type="protein sequence ID" value="QHS59848.1"/>
    <property type="molecule type" value="Genomic_DNA"/>
</dbReference>
<proteinExistence type="predicted"/>
<accession>A0A6B9ZC00</accession>
<evidence type="ECO:0000313" key="1">
    <source>
        <dbReference type="EMBL" id="QHS59848.1"/>
    </source>
</evidence>
<name>A0A6B9ZC00_9BACT</name>
<evidence type="ECO:0000313" key="2">
    <source>
        <dbReference type="Proteomes" id="UP000476411"/>
    </source>
</evidence>
<keyword evidence="2" id="KW-1185">Reference proteome</keyword>
<reference evidence="1 2" key="1">
    <citation type="submission" date="2020-01" db="EMBL/GenBank/DDBJ databases">
        <title>Complete genome sequence of Chitinophaga sp. H33E-04 isolated from quinoa roots.</title>
        <authorList>
            <person name="Weon H.-Y."/>
            <person name="Lee S.A."/>
        </authorList>
    </citation>
    <scope>NUCLEOTIDE SEQUENCE [LARGE SCALE GENOMIC DNA]</scope>
    <source>
        <strain evidence="1 2">H33E-04</strain>
    </source>
</reference>